<sequence>MRASLKRTSLAAVALLLALPACEALQPDYKKASATHLKGNEISSLLTGKSISLSNPRGRSYTNSFGRDGRVMISGGKGNLYGDWKVAGDRYCLTLDEDKREQCMDIYSVGDGTYQMVNSDGTLRNTFKVQ</sequence>
<name>A0ABS4SFQ2_9PROT</name>
<keyword evidence="1" id="KW-0732">Signal</keyword>
<evidence type="ECO:0000313" key="3">
    <source>
        <dbReference type="Proteomes" id="UP000781958"/>
    </source>
</evidence>
<dbReference type="RefSeq" id="WP_209764855.1">
    <property type="nucleotide sequence ID" value="NZ_JAGINP010000003.1"/>
</dbReference>
<evidence type="ECO:0008006" key="4">
    <source>
        <dbReference type="Google" id="ProtNLM"/>
    </source>
</evidence>
<gene>
    <name evidence="2" type="ORF">J2851_001153</name>
</gene>
<organism evidence="2 3">
    <name type="scientific">Azospirillum rugosum</name>
    <dbReference type="NCBI Taxonomy" id="416170"/>
    <lineage>
        <taxon>Bacteria</taxon>
        <taxon>Pseudomonadati</taxon>
        <taxon>Pseudomonadota</taxon>
        <taxon>Alphaproteobacteria</taxon>
        <taxon>Rhodospirillales</taxon>
        <taxon>Azospirillaceae</taxon>
        <taxon>Azospirillum</taxon>
    </lineage>
</organism>
<feature type="chain" id="PRO_5046151600" description="Lipoprotein" evidence="1">
    <location>
        <begin position="24"/>
        <end position="130"/>
    </location>
</feature>
<accession>A0ABS4SFQ2</accession>
<dbReference type="Proteomes" id="UP000781958">
    <property type="component" value="Unassembled WGS sequence"/>
</dbReference>
<keyword evidence="3" id="KW-1185">Reference proteome</keyword>
<evidence type="ECO:0000256" key="1">
    <source>
        <dbReference type="SAM" id="SignalP"/>
    </source>
</evidence>
<comment type="caution">
    <text evidence="2">The sequence shown here is derived from an EMBL/GenBank/DDBJ whole genome shotgun (WGS) entry which is preliminary data.</text>
</comment>
<evidence type="ECO:0000313" key="2">
    <source>
        <dbReference type="EMBL" id="MBP2291404.1"/>
    </source>
</evidence>
<dbReference type="EMBL" id="JAGINP010000003">
    <property type="protein sequence ID" value="MBP2291404.1"/>
    <property type="molecule type" value="Genomic_DNA"/>
</dbReference>
<feature type="signal peptide" evidence="1">
    <location>
        <begin position="1"/>
        <end position="23"/>
    </location>
</feature>
<protein>
    <recommendedName>
        <fullName evidence="4">Lipoprotein</fullName>
    </recommendedName>
</protein>
<proteinExistence type="predicted"/>
<reference evidence="2 3" key="1">
    <citation type="submission" date="2021-03" db="EMBL/GenBank/DDBJ databases">
        <title>Genomic Encyclopedia of Type Strains, Phase III (KMG-III): the genomes of soil and plant-associated and newly described type strains.</title>
        <authorList>
            <person name="Whitman W."/>
        </authorList>
    </citation>
    <scope>NUCLEOTIDE SEQUENCE [LARGE SCALE GENOMIC DNA]</scope>
    <source>
        <strain evidence="2 3">IMMIB AFH-6</strain>
    </source>
</reference>